<dbReference type="EMBL" id="KZ502708">
    <property type="protein sequence ID" value="PKU73949.1"/>
    <property type="molecule type" value="Genomic_DNA"/>
</dbReference>
<proteinExistence type="predicted"/>
<reference evidence="1 2" key="2">
    <citation type="journal article" date="2017" name="Nature">
        <title>The Apostasia genome and the evolution of orchids.</title>
        <authorList>
            <person name="Zhang G.Q."/>
            <person name="Liu K.W."/>
            <person name="Li Z."/>
            <person name="Lohaus R."/>
            <person name="Hsiao Y.Y."/>
            <person name="Niu S.C."/>
            <person name="Wang J.Y."/>
            <person name="Lin Y.C."/>
            <person name="Xu Q."/>
            <person name="Chen L.J."/>
            <person name="Yoshida K."/>
            <person name="Fujiwara S."/>
            <person name="Wang Z.W."/>
            <person name="Zhang Y.Q."/>
            <person name="Mitsuda N."/>
            <person name="Wang M."/>
            <person name="Liu G.H."/>
            <person name="Pecoraro L."/>
            <person name="Huang H.X."/>
            <person name="Xiao X.J."/>
            <person name="Lin M."/>
            <person name="Wu X.Y."/>
            <person name="Wu W.L."/>
            <person name="Chen Y.Y."/>
            <person name="Chang S.B."/>
            <person name="Sakamoto S."/>
            <person name="Ohme-Takagi M."/>
            <person name="Yagi M."/>
            <person name="Zeng S.J."/>
            <person name="Shen C.Y."/>
            <person name="Yeh C.M."/>
            <person name="Luo Y.B."/>
            <person name="Tsai W.C."/>
            <person name="Van de Peer Y."/>
            <person name="Liu Z.J."/>
        </authorList>
    </citation>
    <scope>NUCLEOTIDE SEQUENCE [LARGE SCALE GENOMIC DNA]</scope>
    <source>
        <tissue evidence="1">The whole plant</tissue>
    </source>
</reference>
<organism evidence="1 2">
    <name type="scientific">Dendrobium catenatum</name>
    <dbReference type="NCBI Taxonomy" id="906689"/>
    <lineage>
        <taxon>Eukaryota</taxon>
        <taxon>Viridiplantae</taxon>
        <taxon>Streptophyta</taxon>
        <taxon>Embryophyta</taxon>
        <taxon>Tracheophyta</taxon>
        <taxon>Spermatophyta</taxon>
        <taxon>Magnoliopsida</taxon>
        <taxon>Liliopsida</taxon>
        <taxon>Asparagales</taxon>
        <taxon>Orchidaceae</taxon>
        <taxon>Epidendroideae</taxon>
        <taxon>Malaxideae</taxon>
        <taxon>Dendrobiinae</taxon>
        <taxon>Dendrobium</taxon>
    </lineage>
</organism>
<protein>
    <submittedName>
        <fullName evidence="1">Uncharacterized protein</fullName>
    </submittedName>
</protein>
<dbReference type="AlphaFoldDB" id="A0A2I0WE45"/>
<accession>A0A2I0WE45</accession>
<gene>
    <name evidence="1" type="ORF">MA16_Dca027040</name>
</gene>
<reference evidence="1 2" key="1">
    <citation type="journal article" date="2016" name="Sci. Rep.">
        <title>The Dendrobium catenatum Lindl. genome sequence provides insights into polysaccharide synthase, floral development and adaptive evolution.</title>
        <authorList>
            <person name="Zhang G.Q."/>
            <person name="Xu Q."/>
            <person name="Bian C."/>
            <person name="Tsai W.C."/>
            <person name="Yeh C.M."/>
            <person name="Liu K.W."/>
            <person name="Yoshida K."/>
            <person name="Zhang L.S."/>
            <person name="Chang S.B."/>
            <person name="Chen F."/>
            <person name="Shi Y."/>
            <person name="Su Y.Y."/>
            <person name="Zhang Y.Q."/>
            <person name="Chen L.J."/>
            <person name="Yin Y."/>
            <person name="Lin M."/>
            <person name="Huang H."/>
            <person name="Deng H."/>
            <person name="Wang Z.W."/>
            <person name="Zhu S.L."/>
            <person name="Zhao X."/>
            <person name="Deng C."/>
            <person name="Niu S.C."/>
            <person name="Huang J."/>
            <person name="Wang M."/>
            <person name="Liu G.H."/>
            <person name="Yang H.J."/>
            <person name="Xiao X.J."/>
            <person name="Hsiao Y.Y."/>
            <person name="Wu W.L."/>
            <person name="Chen Y.Y."/>
            <person name="Mitsuda N."/>
            <person name="Ohme-Takagi M."/>
            <person name="Luo Y.B."/>
            <person name="Van de Peer Y."/>
            <person name="Liu Z.J."/>
        </authorList>
    </citation>
    <scope>NUCLEOTIDE SEQUENCE [LARGE SCALE GENOMIC DNA]</scope>
    <source>
        <tissue evidence="1">The whole plant</tissue>
    </source>
</reference>
<dbReference type="Proteomes" id="UP000233837">
    <property type="component" value="Unassembled WGS sequence"/>
</dbReference>
<evidence type="ECO:0000313" key="1">
    <source>
        <dbReference type="EMBL" id="PKU73949.1"/>
    </source>
</evidence>
<evidence type="ECO:0000313" key="2">
    <source>
        <dbReference type="Proteomes" id="UP000233837"/>
    </source>
</evidence>
<name>A0A2I0WE45_9ASPA</name>
<keyword evidence="2" id="KW-1185">Reference proteome</keyword>
<sequence>MISHAYASSLSSANRVIWSRSNPNAVSQIFGYGSPKSSLLLFHSQALRSSSLVDCSRRRKNCSAVAQAKRSKPKVAERGFFCTFLSFT</sequence>